<evidence type="ECO:0000313" key="3">
    <source>
        <dbReference type="Proteomes" id="UP000232722"/>
    </source>
</evidence>
<feature type="region of interest" description="Disordered" evidence="1">
    <location>
        <begin position="26"/>
        <end position="56"/>
    </location>
</feature>
<evidence type="ECO:0000313" key="2">
    <source>
        <dbReference type="EMBL" id="PKB91957.1"/>
    </source>
</evidence>
<reference evidence="2 3" key="1">
    <citation type="submission" date="2016-04" db="EMBL/GenBank/DDBJ databases">
        <title>Genome analyses suggest a sexual origin of heterokaryosis in a supposedly ancient asexual fungus.</title>
        <authorList>
            <person name="Ropars J."/>
            <person name="Sedzielewska K."/>
            <person name="Noel J."/>
            <person name="Charron P."/>
            <person name="Farinelli L."/>
            <person name="Marton T."/>
            <person name="Kruger M."/>
            <person name="Pelin A."/>
            <person name="Brachmann A."/>
            <person name="Corradi N."/>
        </authorList>
    </citation>
    <scope>NUCLEOTIDE SEQUENCE [LARGE SCALE GENOMIC DNA]</scope>
    <source>
        <strain evidence="2 3">A5</strain>
    </source>
</reference>
<dbReference type="VEuPathDB" id="FungiDB:FUN_021564"/>
<accession>A0A2N0NBK0</accession>
<feature type="compositionally biased region" description="Polar residues" evidence="1">
    <location>
        <begin position="46"/>
        <end position="56"/>
    </location>
</feature>
<evidence type="ECO:0000256" key="1">
    <source>
        <dbReference type="SAM" id="MobiDB-lite"/>
    </source>
</evidence>
<organism evidence="2 3">
    <name type="scientific">Rhizophagus irregularis</name>
    <dbReference type="NCBI Taxonomy" id="588596"/>
    <lineage>
        <taxon>Eukaryota</taxon>
        <taxon>Fungi</taxon>
        <taxon>Fungi incertae sedis</taxon>
        <taxon>Mucoromycota</taxon>
        <taxon>Glomeromycotina</taxon>
        <taxon>Glomeromycetes</taxon>
        <taxon>Glomerales</taxon>
        <taxon>Glomeraceae</taxon>
        <taxon>Rhizophagus</taxon>
    </lineage>
</organism>
<name>A0A2N0NBK0_9GLOM</name>
<dbReference type="Proteomes" id="UP000232722">
    <property type="component" value="Unassembled WGS sequence"/>
</dbReference>
<dbReference type="AlphaFoldDB" id="A0A2N0NBK0"/>
<proteinExistence type="predicted"/>
<feature type="non-terminal residue" evidence="2">
    <location>
        <position position="1"/>
    </location>
</feature>
<sequence length="151" mass="16025">PQVTNESAKLNSLLQSLLVANESAKSNSFSQASPVANKSDKLNASPVANENNELNSPPQVLLIANKSADNESTELNSSIQTLLVAVPEKVSVEVLSTKASAKSPTLKLAEKVPSAEVFVVVKTQTSKMKTLVESQVLVSEVSEESQELAYT</sequence>
<gene>
    <name evidence="2" type="ORF">RhiirA5_446737</name>
</gene>
<dbReference type="EMBL" id="LLXJ01012996">
    <property type="protein sequence ID" value="PKB91957.1"/>
    <property type="molecule type" value="Genomic_DNA"/>
</dbReference>
<feature type="compositionally biased region" description="Polar residues" evidence="1">
    <location>
        <begin position="26"/>
        <end position="36"/>
    </location>
</feature>
<comment type="caution">
    <text evidence="2">The sequence shown here is derived from an EMBL/GenBank/DDBJ whole genome shotgun (WGS) entry which is preliminary data.</text>
</comment>
<protein>
    <submittedName>
        <fullName evidence="2">Uncharacterized protein</fullName>
    </submittedName>
</protein>
<dbReference type="VEuPathDB" id="FungiDB:RhiirA1_480357"/>
<reference evidence="2 3" key="2">
    <citation type="submission" date="2017-09" db="EMBL/GenBank/DDBJ databases">
        <title>Extensive intraspecific genome diversity in a model arbuscular mycorrhizal fungus.</title>
        <authorList>
            <person name="Chen E.C."/>
            <person name="Morin E."/>
            <person name="Beaudet D."/>
            <person name="Noel J."/>
            <person name="Ndikumana S."/>
            <person name="Charron P."/>
            <person name="St-Onge C."/>
            <person name="Giorgi J."/>
            <person name="Grigoriev I.V."/>
            <person name="Roux C."/>
            <person name="Martin F.M."/>
            <person name="Corradi N."/>
        </authorList>
    </citation>
    <scope>NUCLEOTIDE SEQUENCE [LARGE SCALE GENOMIC DNA]</scope>
    <source>
        <strain evidence="2 3">A5</strain>
    </source>
</reference>